<proteinExistence type="predicted"/>
<evidence type="ECO:0000256" key="1">
    <source>
        <dbReference type="SAM" id="MobiDB-lite"/>
    </source>
</evidence>
<evidence type="ECO:0000313" key="3">
    <source>
        <dbReference type="Proteomes" id="UP001497512"/>
    </source>
</evidence>
<dbReference type="Proteomes" id="UP001497512">
    <property type="component" value="Chromosome 11"/>
</dbReference>
<dbReference type="InterPro" id="IPR044710">
    <property type="entry name" value="PTAC6"/>
</dbReference>
<keyword evidence="3" id="KW-1185">Reference proteome</keyword>
<dbReference type="PANTHER" id="PTHR35994:SF1">
    <property type="entry name" value="PLASTID TRANSCRIPTIONALLY ACTIVE PROTEIN 6, CHLOROPLASTIC"/>
    <property type="match status" value="1"/>
</dbReference>
<feature type="compositionally biased region" description="Acidic residues" evidence="1">
    <location>
        <begin position="113"/>
        <end position="126"/>
    </location>
</feature>
<protein>
    <recommendedName>
        <fullName evidence="4">Plastid transcriptionally active 6</fullName>
    </recommendedName>
</protein>
<reference evidence="2" key="1">
    <citation type="submission" date="2024-02" db="EMBL/GenBank/DDBJ databases">
        <authorList>
            <consortium name="ELIXIR-Norway"/>
            <consortium name="Elixir Norway"/>
        </authorList>
    </citation>
    <scope>NUCLEOTIDE SEQUENCE</scope>
</reference>
<feature type="region of interest" description="Disordered" evidence="1">
    <location>
        <begin position="113"/>
        <end position="136"/>
    </location>
</feature>
<accession>A0ABP0TH94</accession>
<sequence length="363" mass="41502">MAMAYALAQQLVSPSSVSLTNSDCRKLLSTNTSGAGASVTGLAFCSPTSSRPGNSVRARAGRGVSQPGRSVQTLSVCTKVLEQIVKKTIWQKSGTRIQAQDEDFEVEDALDYDIDLPDDEEEDEGDQRDYETDYDMPVGEYPVQESETFMSTEGVEEERVVDYKIDEEEFHKLSLYDCDFFIRKVPDPDNDVYDFREMYVTPPDTDVYAIPRVIGNMPKKPLRCMKSNYYYVEVTEPPVDTPRAPLSKTEYLSMKVFLIKHLRNVKTADDDFILDFEEIYVIDSASKSIKRADVKVEVETGKNRDRTAETLIVRDDGNTFRLIPSELKSTPDEVIGDVQWERTRENMENYLRGFRDYEKSNWF</sequence>
<organism evidence="2 3">
    <name type="scientific">Sphagnum troendelagicum</name>
    <dbReference type="NCBI Taxonomy" id="128251"/>
    <lineage>
        <taxon>Eukaryota</taxon>
        <taxon>Viridiplantae</taxon>
        <taxon>Streptophyta</taxon>
        <taxon>Embryophyta</taxon>
        <taxon>Bryophyta</taxon>
        <taxon>Sphagnophytina</taxon>
        <taxon>Sphagnopsida</taxon>
        <taxon>Sphagnales</taxon>
        <taxon>Sphagnaceae</taxon>
        <taxon>Sphagnum</taxon>
    </lineage>
</organism>
<evidence type="ECO:0000313" key="2">
    <source>
        <dbReference type="EMBL" id="CAK9196615.1"/>
    </source>
</evidence>
<evidence type="ECO:0008006" key="4">
    <source>
        <dbReference type="Google" id="ProtNLM"/>
    </source>
</evidence>
<gene>
    <name evidence="2" type="ORF">CSSPTR1EN2_LOCUS3562</name>
</gene>
<dbReference type="PANTHER" id="PTHR35994">
    <property type="entry name" value="EXPRESSED PROTEIN"/>
    <property type="match status" value="1"/>
</dbReference>
<dbReference type="EMBL" id="OZ019903">
    <property type="protein sequence ID" value="CAK9196615.1"/>
    <property type="molecule type" value="Genomic_DNA"/>
</dbReference>
<name>A0ABP0TH94_9BRYO</name>